<name>A0A4C1YL10_EUMVA</name>
<reference evidence="1 2" key="1">
    <citation type="journal article" date="2019" name="Commun. Biol.">
        <title>The bagworm genome reveals a unique fibroin gene that provides high tensile strength.</title>
        <authorList>
            <person name="Kono N."/>
            <person name="Nakamura H."/>
            <person name="Ohtoshi R."/>
            <person name="Tomita M."/>
            <person name="Numata K."/>
            <person name="Arakawa K."/>
        </authorList>
    </citation>
    <scope>NUCLEOTIDE SEQUENCE [LARGE SCALE GENOMIC DNA]</scope>
</reference>
<sequence>MRTNGVRPRSGVTLQLAHSNSMQPTSTDRWNYISYAICSYDSYCVASVRAVDESCLADDIMKSLLILLHVCMCVQVFGVPFELLPTEMQVSDSGVRGAGGLDTAGCTRCIHPNGAVGRPQRFVVPCNLSRLRRVHSFSPLAGLRCVRRPNSCKMLRTGTDDSNYESNSSTSTNKVRAVLSFDISLSTAT</sequence>
<organism evidence="1 2">
    <name type="scientific">Eumeta variegata</name>
    <name type="common">Bagworm moth</name>
    <name type="synonym">Eumeta japonica</name>
    <dbReference type="NCBI Taxonomy" id="151549"/>
    <lineage>
        <taxon>Eukaryota</taxon>
        <taxon>Metazoa</taxon>
        <taxon>Ecdysozoa</taxon>
        <taxon>Arthropoda</taxon>
        <taxon>Hexapoda</taxon>
        <taxon>Insecta</taxon>
        <taxon>Pterygota</taxon>
        <taxon>Neoptera</taxon>
        <taxon>Endopterygota</taxon>
        <taxon>Lepidoptera</taxon>
        <taxon>Glossata</taxon>
        <taxon>Ditrysia</taxon>
        <taxon>Tineoidea</taxon>
        <taxon>Psychidae</taxon>
        <taxon>Oiketicinae</taxon>
        <taxon>Eumeta</taxon>
    </lineage>
</organism>
<gene>
    <name evidence="1" type="ORF">EVAR_89819_1</name>
</gene>
<keyword evidence="2" id="KW-1185">Reference proteome</keyword>
<comment type="caution">
    <text evidence="1">The sequence shown here is derived from an EMBL/GenBank/DDBJ whole genome shotgun (WGS) entry which is preliminary data.</text>
</comment>
<proteinExistence type="predicted"/>
<accession>A0A4C1YL10</accession>
<dbReference type="EMBL" id="BGZK01001236">
    <property type="protein sequence ID" value="GBP75117.1"/>
    <property type="molecule type" value="Genomic_DNA"/>
</dbReference>
<protein>
    <submittedName>
        <fullName evidence="1">Uncharacterized protein</fullName>
    </submittedName>
</protein>
<dbReference type="AlphaFoldDB" id="A0A4C1YL10"/>
<evidence type="ECO:0000313" key="2">
    <source>
        <dbReference type="Proteomes" id="UP000299102"/>
    </source>
</evidence>
<evidence type="ECO:0000313" key="1">
    <source>
        <dbReference type="EMBL" id="GBP75117.1"/>
    </source>
</evidence>
<dbReference type="Proteomes" id="UP000299102">
    <property type="component" value="Unassembled WGS sequence"/>
</dbReference>